<keyword evidence="5" id="KW-0808">Transferase</keyword>
<evidence type="ECO:0000313" key="14">
    <source>
        <dbReference type="Proteomes" id="UP000070572"/>
    </source>
</evidence>
<name>A0AB34WX90_9ACTO</name>
<dbReference type="InterPro" id="IPR022418">
    <property type="entry name" value="Porphobilinogen_deaminase_C"/>
</dbReference>
<proteinExistence type="inferred from homology"/>
<feature type="region of interest" description="Disordered" evidence="9">
    <location>
        <begin position="265"/>
        <end position="295"/>
    </location>
</feature>
<evidence type="ECO:0000256" key="7">
    <source>
        <dbReference type="ARBA" id="ARBA00048169"/>
    </source>
</evidence>
<dbReference type="AlphaFoldDB" id="A0AB34WX90"/>
<organism evidence="13 14">
    <name type="scientific">Varibaculum cambriense</name>
    <dbReference type="NCBI Taxonomy" id="184870"/>
    <lineage>
        <taxon>Bacteria</taxon>
        <taxon>Bacillati</taxon>
        <taxon>Actinomycetota</taxon>
        <taxon>Actinomycetes</taxon>
        <taxon>Actinomycetales</taxon>
        <taxon>Actinomycetaceae</taxon>
        <taxon>Varibaculum</taxon>
    </lineage>
</organism>
<dbReference type="Gene3D" id="3.40.190.10">
    <property type="entry name" value="Periplasmic binding protein-like II"/>
    <property type="match status" value="2"/>
</dbReference>
<comment type="similarity">
    <text evidence="3">Belongs to the HMBS family.</text>
</comment>
<dbReference type="Pfam" id="PF01379">
    <property type="entry name" value="Porphobil_deam"/>
    <property type="match status" value="1"/>
</dbReference>
<dbReference type="InterPro" id="IPR036188">
    <property type="entry name" value="FAD/NAD-bd_sf"/>
</dbReference>
<dbReference type="RefSeq" id="WP_082714201.1">
    <property type="nucleotide sequence ID" value="NZ_KQ960687.1"/>
</dbReference>
<evidence type="ECO:0000313" key="13">
    <source>
        <dbReference type="EMBL" id="KXB79339.1"/>
    </source>
</evidence>
<dbReference type="NCBIfam" id="TIGR00212">
    <property type="entry name" value="hemC"/>
    <property type="match status" value="1"/>
</dbReference>
<keyword evidence="6" id="KW-0627">Porphyrin biosynthesis</keyword>
<dbReference type="PROSITE" id="PS00533">
    <property type="entry name" value="PORPHOBILINOGEN_DEAM"/>
    <property type="match status" value="1"/>
</dbReference>
<dbReference type="Gene3D" id="3.90.660.20">
    <property type="entry name" value="Protoporphyrinogen oxidase, mitochondrial, domain 2"/>
    <property type="match status" value="1"/>
</dbReference>
<dbReference type="Pfam" id="PF03900">
    <property type="entry name" value="Porphobil_deamC"/>
    <property type="match status" value="1"/>
</dbReference>
<sequence length="851" mass="88302">MHDLAGLADYDVLVIGGGLAGLTSAYTLQKQGARVAVIEERGRPGGLICSGRFGDFTFDIGAEAFAAGATEVKDLCGELGLPLVAPRGKSWIFHHKRAGIPEGALPIPHGMLGIPASLDDPGIVQALSEAEMERARQDLTMGLEVGAEEATVSDLVTARLGKAVLEKVVAPVAGGIHSASTDRLNVDTVLRGLRPALKEHGSLVQAVASLRGLKPGKPAVLAPEGGMFRLVETLAQRIEEGGGLILSHVRALDLAPIANKPDAEAGAAAESNQPGSAGWKVTVSNTKSGPTPGASPINIGETVTVTVPQVVVALPGYLAAPMLRKVPGIEVGQLPQGGPIAHVTLFVDCPALDAHPRGSGMLVQRPSSEDIENGCVGAKAITHYTSKWPWAQEAADKGHHLLRVSYGWANGPQIPVSVEGALQDASRLLGVEISPDQLLGSMIIHWDGSLPPFTPKHREMTAKLLEEVRAYPGLELAGSWVAGSGIAAVVRQAQTIKLRGTGWISEAEEDALILGTRASRLAVTQSETVASALRDQGLNVQLRQVRTAGDISRASLQKLGGVGVFAAQLRLALLEGNCHLAVHSFKDLPTQPVSGLKVAAIPRRADARDALCAAPGLTLETLPPGATVGTGSPRRAAQILALRPDLKIVDIRGNVPTRLGRVKGISAPQADFTDGRETREKISQGAHDLDAVILAAAGLDRIGLGAYASERFDPEQVLPAPAQGALAVEASEAALKAHPDLAAALEELNDLATALTSTAERAVLAELNAGCAAPVGAFAQMERGILTLTAAIISLDGAREVRISDSLQADPEKTFAEMLDQAHQLGESVARALLEAGGGELADLGAAKARG</sequence>
<dbReference type="InterPro" id="IPR002937">
    <property type="entry name" value="Amino_oxidase"/>
</dbReference>
<dbReference type="Gene3D" id="3.50.50.60">
    <property type="entry name" value="FAD/NAD(P)-binding domain"/>
    <property type="match status" value="1"/>
</dbReference>
<dbReference type="InterPro" id="IPR022419">
    <property type="entry name" value="Porphobilin_deaminase_cofac_BS"/>
</dbReference>
<evidence type="ECO:0000259" key="10">
    <source>
        <dbReference type="Pfam" id="PF01379"/>
    </source>
</evidence>
<evidence type="ECO:0000259" key="11">
    <source>
        <dbReference type="Pfam" id="PF01593"/>
    </source>
</evidence>
<comment type="cofactor">
    <cofactor evidence="1">
        <name>dipyrromethane</name>
        <dbReference type="ChEBI" id="CHEBI:60342"/>
    </cofactor>
</comment>
<comment type="function">
    <text evidence="2">Tetrapolymerization of the monopyrrole PBG into the hydroxymethylbilane pre-uroporphyrinogen in several discrete steps.</text>
</comment>
<dbReference type="Gene3D" id="1.10.3110.10">
    <property type="entry name" value="protoporphyrinogen ix oxidase, domain 3"/>
    <property type="match status" value="1"/>
</dbReference>
<dbReference type="InterPro" id="IPR036803">
    <property type="entry name" value="Porphobilinogen_deaminase_C_sf"/>
</dbReference>
<comment type="caution">
    <text evidence="13">The sequence shown here is derived from an EMBL/GenBank/DDBJ whole genome shotgun (WGS) entry which is preliminary data.</text>
</comment>
<dbReference type="InterPro" id="IPR022417">
    <property type="entry name" value="Porphobilin_deaminase_N"/>
</dbReference>
<protein>
    <recommendedName>
        <fullName evidence="4 8">Hydroxymethylbilane synthase</fullName>
        <ecNumber evidence="4 8">2.5.1.61</ecNumber>
    </recommendedName>
</protein>
<evidence type="ECO:0000256" key="8">
    <source>
        <dbReference type="NCBIfam" id="TIGR00212"/>
    </source>
</evidence>
<dbReference type="Gene3D" id="3.30.160.40">
    <property type="entry name" value="Porphobilinogen deaminase, C-terminal domain"/>
    <property type="match status" value="1"/>
</dbReference>
<feature type="domain" description="Amine oxidase" evidence="11">
    <location>
        <begin position="19"/>
        <end position="490"/>
    </location>
</feature>
<dbReference type="GO" id="GO:0004418">
    <property type="term" value="F:hydroxymethylbilane synthase activity"/>
    <property type="evidence" value="ECO:0007669"/>
    <property type="project" value="UniProtKB-UniRule"/>
</dbReference>
<feature type="domain" description="Porphobilinogen deaminase N-terminal" evidence="10">
    <location>
        <begin position="513"/>
        <end position="733"/>
    </location>
</feature>
<dbReference type="Pfam" id="PF01593">
    <property type="entry name" value="Amino_oxidase"/>
    <property type="match status" value="1"/>
</dbReference>
<dbReference type="GO" id="GO:0006783">
    <property type="term" value="P:heme biosynthetic process"/>
    <property type="evidence" value="ECO:0007669"/>
    <property type="project" value="TreeGrafter"/>
</dbReference>
<reference evidence="13 14" key="1">
    <citation type="submission" date="2016-01" db="EMBL/GenBank/DDBJ databases">
        <authorList>
            <person name="Mitreva M."/>
            <person name="Pepin K.H."/>
            <person name="Mihindukulasuriya K.A."/>
            <person name="Fulton R."/>
            <person name="Fronick C."/>
            <person name="O'Laughlin M."/>
            <person name="Miner T."/>
            <person name="Herter B."/>
            <person name="Rosa B.A."/>
            <person name="Cordes M."/>
            <person name="Tomlinson C."/>
            <person name="Wollam A."/>
            <person name="Palsikar V.B."/>
            <person name="Mardis E.R."/>
            <person name="Wilson R.K."/>
        </authorList>
    </citation>
    <scope>NUCLEOTIDE SEQUENCE [LARGE SCALE GENOMIC DNA]</scope>
    <source>
        <strain evidence="13 14">DNF00696</strain>
    </source>
</reference>
<dbReference type="PANTHER" id="PTHR11557:SF0">
    <property type="entry name" value="PORPHOBILINOGEN DEAMINASE"/>
    <property type="match status" value="1"/>
</dbReference>
<evidence type="ECO:0000256" key="3">
    <source>
        <dbReference type="ARBA" id="ARBA00005638"/>
    </source>
</evidence>
<evidence type="ECO:0000256" key="2">
    <source>
        <dbReference type="ARBA" id="ARBA00002869"/>
    </source>
</evidence>
<dbReference type="SUPFAM" id="SSF54782">
    <property type="entry name" value="Porphobilinogen deaminase (hydroxymethylbilane synthase), C-terminal domain"/>
    <property type="match status" value="1"/>
</dbReference>
<accession>A0AB34WX90</accession>
<dbReference type="GO" id="GO:0005737">
    <property type="term" value="C:cytoplasm"/>
    <property type="evidence" value="ECO:0007669"/>
    <property type="project" value="UniProtKB-UniRule"/>
</dbReference>
<evidence type="ECO:0000256" key="9">
    <source>
        <dbReference type="SAM" id="MobiDB-lite"/>
    </source>
</evidence>
<gene>
    <name evidence="13" type="ORF">HMPREF1862_01962</name>
</gene>
<dbReference type="EMBL" id="LSDN01000028">
    <property type="protein sequence ID" value="KXB79339.1"/>
    <property type="molecule type" value="Genomic_DNA"/>
</dbReference>
<dbReference type="InterPro" id="IPR000860">
    <property type="entry name" value="HemC"/>
</dbReference>
<dbReference type="SUPFAM" id="SSF53850">
    <property type="entry name" value="Periplasmic binding protein-like II"/>
    <property type="match status" value="1"/>
</dbReference>
<comment type="catalytic activity">
    <reaction evidence="7">
        <text>4 porphobilinogen + H2O = hydroxymethylbilane + 4 NH4(+)</text>
        <dbReference type="Rhea" id="RHEA:13185"/>
        <dbReference type="ChEBI" id="CHEBI:15377"/>
        <dbReference type="ChEBI" id="CHEBI:28938"/>
        <dbReference type="ChEBI" id="CHEBI:57845"/>
        <dbReference type="ChEBI" id="CHEBI:58126"/>
        <dbReference type="EC" id="2.5.1.61"/>
    </reaction>
</comment>
<dbReference type="EC" id="2.5.1.61" evidence="4 8"/>
<dbReference type="PANTHER" id="PTHR11557">
    <property type="entry name" value="PORPHOBILINOGEN DEAMINASE"/>
    <property type="match status" value="1"/>
</dbReference>
<dbReference type="Proteomes" id="UP000070572">
    <property type="component" value="Unassembled WGS sequence"/>
</dbReference>
<dbReference type="PRINTS" id="PR00151">
    <property type="entry name" value="PORPHBDMNASE"/>
</dbReference>
<evidence type="ECO:0000256" key="1">
    <source>
        <dbReference type="ARBA" id="ARBA00001916"/>
    </source>
</evidence>
<evidence type="ECO:0000256" key="6">
    <source>
        <dbReference type="ARBA" id="ARBA00023244"/>
    </source>
</evidence>
<evidence type="ECO:0000256" key="4">
    <source>
        <dbReference type="ARBA" id="ARBA00012655"/>
    </source>
</evidence>
<dbReference type="SUPFAM" id="SSF51905">
    <property type="entry name" value="FAD/NAD(P)-binding domain"/>
    <property type="match status" value="1"/>
</dbReference>
<feature type="domain" description="Porphobilinogen deaminase C-terminal" evidence="12">
    <location>
        <begin position="755"/>
        <end position="834"/>
    </location>
</feature>
<dbReference type="GO" id="GO:0016491">
    <property type="term" value="F:oxidoreductase activity"/>
    <property type="evidence" value="ECO:0007669"/>
    <property type="project" value="InterPro"/>
</dbReference>
<evidence type="ECO:0000256" key="5">
    <source>
        <dbReference type="ARBA" id="ARBA00022679"/>
    </source>
</evidence>
<evidence type="ECO:0000259" key="12">
    <source>
        <dbReference type="Pfam" id="PF03900"/>
    </source>
</evidence>